<gene>
    <name evidence="1" type="ORF">UFOPK3990_00214</name>
    <name evidence="2" type="ORF">UFOPK4245_00158</name>
</gene>
<sequence>MKRISATLVLLMFFSLSSPVPANAIFGLSKCEKVKAQITNLETKMSKYLNNVRGDYYTNNIRGFDEKIFVLSNNGVRNVDLLAKLNPIPTIWKVSYNNPKCFSNTQQLRIKELGSLNTANLASYKTEKTYTYSKYCEGAGGLFASNQKKITECFIADVKVIVNYMEYKSIYKY</sequence>
<evidence type="ECO:0000313" key="1">
    <source>
        <dbReference type="EMBL" id="CAB4977949.1"/>
    </source>
</evidence>
<reference evidence="1" key="1">
    <citation type="submission" date="2020-05" db="EMBL/GenBank/DDBJ databases">
        <authorList>
            <person name="Chiriac C."/>
            <person name="Salcher M."/>
            <person name="Ghai R."/>
            <person name="Kavagutti S V."/>
        </authorList>
    </citation>
    <scope>NUCLEOTIDE SEQUENCE</scope>
</reference>
<proteinExistence type="predicted"/>
<name>A0A6J7MHM5_9ZZZZ</name>
<protein>
    <submittedName>
        <fullName evidence="1">Unannotated protein</fullName>
    </submittedName>
</protein>
<organism evidence="1">
    <name type="scientific">freshwater metagenome</name>
    <dbReference type="NCBI Taxonomy" id="449393"/>
    <lineage>
        <taxon>unclassified sequences</taxon>
        <taxon>metagenomes</taxon>
        <taxon>ecological metagenomes</taxon>
    </lineage>
</organism>
<dbReference type="AlphaFoldDB" id="A0A6J7MHM5"/>
<evidence type="ECO:0000313" key="2">
    <source>
        <dbReference type="EMBL" id="CAB5044778.1"/>
    </source>
</evidence>
<accession>A0A6J7MHM5</accession>
<dbReference type="EMBL" id="CAFBOQ010000003">
    <property type="protein sequence ID" value="CAB4977949.1"/>
    <property type="molecule type" value="Genomic_DNA"/>
</dbReference>
<dbReference type="EMBL" id="CAFBQD010000002">
    <property type="protein sequence ID" value="CAB5044778.1"/>
    <property type="molecule type" value="Genomic_DNA"/>
</dbReference>